<keyword evidence="4" id="KW-1185">Reference proteome</keyword>
<feature type="transmembrane region" description="Helical" evidence="2">
    <location>
        <begin position="12"/>
        <end position="37"/>
    </location>
</feature>
<evidence type="ECO:0000313" key="4">
    <source>
        <dbReference type="Proteomes" id="UP001518140"/>
    </source>
</evidence>
<evidence type="ECO:0000313" key="3">
    <source>
        <dbReference type="EMBL" id="NGO43827.1"/>
    </source>
</evidence>
<feature type="transmembrane region" description="Helical" evidence="2">
    <location>
        <begin position="88"/>
        <end position="113"/>
    </location>
</feature>
<dbReference type="Proteomes" id="UP001518140">
    <property type="component" value="Unassembled WGS sequence"/>
</dbReference>
<evidence type="ECO:0008006" key="5">
    <source>
        <dbReference type="Google" id="ProtNLM"/>
    </source>
</evidence>
<evidence type="ECO:0000256" key="2">
    <source>
        <dbReference type="SAM" id="Phobius"/>
    </source>
</evidence>
<sequence>MTMNPRLRKFALTAHVTSSVGWLGAVAVFLALAVAGLTSQDAQTVRGAYLAMEVTGWLVLVPLSLASLLTGLIQALGTAWGLFRHYWVLFKLLITVAATVLLLVHMQVAGHVADAAAEANLSSGDLVGMRIQLLADAAAALLVLLVAVTLSVYKPKGLTRYGWRKQQETRVRERPATQGDQATGLKETKQQV</sequence>
<feature type="transmembrane region" description="Helical" evidence="2">
    <location>
        <begin position="57"/>
        <end position="76"/>
    </location>
</feature>
<keyword evidence="2" id="KW-0472">Membrane</keyword>
<gene>
    <name evidence="3" type="ORF">G6048_17270</name>
</gene>
<feature type="transmembrane region" description="Helical" evidence="2">
    <location>
        <begin position="133"/>
        <end position="153"/>
    </location>
</feature>
<evidence type="ECO:0000256" key="1">
    <source>
        <dbReference type="SAM" id="MobiDB-lite"/>
    </source>
</evidence>
<accession>A0ABX0DPM1</accession>
<keyword evidence="2" id="KW-1133">Transmembrane helix</keyword>
<dbReference type="EMBL" id="JAAKZX010000047">
    <property type="protein sequence ID" value="NGO43827.1"/>
    <property type="molecule type" value="Genomic_DNA"/>
</dbReference>
<keyword evidence="2" id="KW-0812">Transmembrane</keyword>
<feature type="region of interest" description="Disordered" evidence="1">
    <location>
        <begin position="169"/>
        <end position="192"/>
    </location>
</feature>
<organism evidence="3 4">
    <name type="scientific">Streptomyces ureilyticus</name>
    <dbReference type="NCBI Taxonomy" id="1775131"/>
    <lineage>
        <taxon>Bacteria</taxon>
        <taxon>Bacillati</taxon>
        <taxon>Actinomycetota</taxon>
        <taxon>Actinomycetes</taxon>
        <taxon>Kitasatosporales</taxon>
        <taxon>Streptomycetaceae</taxon>
        <taxon>Streptomyces</taxon>
    </lineage>
</organism>
<proteinExistence type="predicted"/>
<name>A0ABX0DPM1_9ACTN</name>
<comment type="caution">
    <text evidence="3">The sequence shown here is derived from an EMBL/GenBank/DDBJ whole genome shotgun (WGS) entry which is preliminary data.</text>
</comment>
<reference evidence="3 4" key="1">
    <citation type="submission" date="2020-02" db="EMBL/GenBank/DDBJ databases">
        <title>Whole-genome analyses of novel actinobacteria.</title>
        <authorList>
            <person name="Sahin N."/>
            <person name="Tokatli A."/>
        </authorList>
    </citation>
    <scope>NUCLEOTIDE SEQUENCE [LARGE SCALE GENOMIC DNA]</scope>
    <source>
        <strain evidence="3 4">YC419</strain>
    </source>
</reference>
<protein>
    <recommendedName>
        <fullName evidence="5">DUF2269 domain-containing protein</fullName>
    </recommendedName>
</protein>